<evidence type="ECO:0000313" key="3">
    <source>
        <dbReference type="Proteomes" id="UP000272412"/>
    </source>
</evidence>
<dbReference type="Pfam" id="PF16068">
    <property type="entry name" value="DUF4810"/>
    <property type="match status" value="1"/>
</dbReference>
<dbReference type="PROSITE" id="PS51257">
    <property type="entry name" value="PROKAR_LIPOPROTEIN"/>
    <property type="match status" value="1"/>
</dbReference>
<gene>
    <name evidence="2" type="ORF">EGK74_04495</name>
</gene>
<organism evidence="2 3">
    <name type="scientific">Neisseria weixii</name>
    <dbReference type="NCBI Taxonomy" id="1853276"/>
    <lineage>
        <taxon>Bacteria</taxon>
        <taxon>Pseudomonadati</taxon>
        <taxon>Pseudomonadota</taxon>
        <taxon>Betaproteobacteria</taxon>
        <taxon>Neisseriales</taxon>
        <taxon>Neisseriaceae</taxon>
        <taxon>Neisseria</taxon>
    </lineage>
</organism>
<keyword evidence="1" id="KW-0732">Signal</keyword>
<proteinExistence type="predicted"/>
<dbReference type="Proteomes" id="UP000272412">
    <property type="component" value="Unassembled WGS sequence"/>
</dbReference>
<comment type="caution">
    <text evidence="2">The sequence shown here is derived from an EMBL/GenBank/DDBJ whole genome shotgun (WGS) entry which is preliminary data.</text>
</comment>
<reference evidence="2 3" key="1">
    <citation type="submission" date="2018-11" db="EMBL/GenBank/DDBJ databases">
        <title>Neisseria weixii sp. nov. isolated from the rectal contents of plateau pika (Ochotona cruzoniae).</title>
        <authorList>
            <person name="Zhang G."/>
        </authorList>
    </citation>
    <scope>NUCLEOTIDE SEQUENCE [LARGE SCALE GENOMIC DNA]</scope>
    <source>
        <strain evidence="2 3">10009</strain>
    </source>
</reference>
<dbReference type="InterPro" id="IPR014508">
    <property type="entry name" value="UCP020555_TPR-like"/>
</dbReference>
<feature type="signal peptide" evidence="1">
    <location>
        <begin position="1"/>
        <end position="18"/>
    </location>
</feature>
<dbReference type="PIRSF" id="PIRSF020555">
    <property type="entry name" value="UCP020555"/>
    <property type="match status" value="1"/>
</dbReference>
<dbReference type="OrthoDB" id="9800218at2"/>
<evidence type="ECO:0000256" key="1">
    <source>
        <dbReference type="SAM" id="SignalP"/>
    </source>
</evidence>
<accession>A0A3N4MYQ9</accession>
<dbReference type="AlphaFoldDB" id="A0A3N4MYQ9"/>
<keyword evidence="3" id="KW-1185">Reference proteome</keyword>
<name>A0A3N4MYQ9_9NEIS</name>
<evidence type="ECO:0000313" key="2">
    <source>
        <dbReference type="EMBL" id="RPD89122.1"/>
    </source>
</evidence>
<protein>
    <submittedName>
        <fullName evidence="2">DUF4810 domain-containing protein</fullName>
    </submittedName>
</protein>
<feature type="chain" id="PRO_5018024768" evidence="1">
    <location>
        <begin position="19"/>
        <end position="120"/>
    </location>
</feature>
<dbReference type="EMBL" id="RPFL01000009">
    <property type="protein sequence ID" value="RPD89122.1"/>
    <property type="molecule type" value="Genomic_DNA"/>
</dbReference>
<sequence>MKKGITCMLPLVAALWLAACGSAPKQMYYWKDYSPTVYEHLKNDASPSEQISKMDKYFTEADRKQMAAAPGAHAHMGLLLIEAGQNEAARQRFETEKQLFPESSVFMDFLLKNKTQGGKK</sequence>